<feature type="transmembrane region" description="Helical" evidence="8">
    <location>
        <begin position="333"/>
        <end position="350"/>
    </location>
</feature>
<feature type="transmembrane region" description="Helical" evidence="8">
    <location>
        <begin position="362"/>
        <end position="386"/>
    </location>
</feature>
<evidence type="ECO:0000256" key="3">
    <source>
        <dbReference type="ARBA" id="ARBA00022475"/>
    </source>
</evidence>
<feature type="transmembrane region" description="Helical" evidence="8">
    <location>
        <begin position="80"/>
        <end position="97"/>
    </location>
</feature>
<dbReference type="InterPro" id="IPR004299">
    <property type="entry name" value="MBOAT_fam"/>
</dbReference>
<feature type="transmembrane region" description="Helical" evidence="8">
    <location>
        <begin position="233"/>
        <end position="255"/>
    </location>
</feature>
<evidence type="ECO:0000313" key="10">
    <source>
        <dbReference type="Proteomes" id="UP001261624"/>
    </source>
</evidence>
<evidence type="ECO:0000313" key="9">
    <source>
        <dbReference type="EMBL" id="MDT0688334.1"/>
    </source>
</evidence>
<protein>
    <submittedName>
        <fullName evidence="9">MBOAT family O-acyltransferase</fullName>
        <ecNumber evidence="9">2.3.-.-</ecNumber>
    </submittedName>
</protein>
<dbReference type="InterPro" id="IPR028362">
    <property type="entry name" value="AlgI"/>
</dbReference>
<sequence>MLFNSFEFALFFPTVFLLYWIFGGKNIKYQNYLILFSSYFFYGLWDWRFLFLIFLSSLVDYIIGLKIYNTSSQTSRKQLLYFSLFWNLGILFSFKYFNFFTENFYTLFQLDYSSSSFSFLNIILPVGLSFYTFQTLSYSIDIYRERIKPTSEFVEFLCFVSFFPQLVAGPIERASSLLPQFLKKRNFEINMAKEGLRQILWGLFKKIVVADNLAIAVNLIYSDPNDYQSLELFYALILFYFQIYCDFSGYADIAIGSAKLLGFKLSVNFRLPHFSRSIPEFWRRWNITVSVWFRDYVFIPYLKNKSRTEKNFIIATFLTFILIGLWHGAAWTFIFFGLFHAILMIIYRYISIPTRINFTSSFTYYLTNGTFIAICFFFLIISSAFFRGESIQNSFLILKKIFLFIPDENFESLIGLKVLFIPFLLLLEILTLKKDYPFFKLEQHFSKPIRWCIYYLFIFLIIRYGGPQESFIYFQF</sequence>
<reference evidence="9 10" key="1">
    <citation type="submission" date="2023-09" db="EMBL/GenBank/DDBJ databases">
        <authorList>
            <person name="Rey-Velasco X."/>
        </authorList>
    </citation>
    <scope>NUCLEOTIDE SEQUENCE [LARGE SCALE GENOMIC DNA]</scope>
    <source>
        <strain evidence="9 10">F188</strain>
    </source>
</reference>
<feature type="transmembrane region" description="Helical" evidence="8">
    <location>
        <begin position="311"/>
        <end position="327"/>
    </location>
</feature>
<evidence type="ECO:0000256" key="2">
    <source>
        <dbReference type="ARBA" id="ARBA00010323"/>
    </source>
</evidence>
<evidence type="ECO:0000256" key="5">
    <source>
        <dbReference type="ARBA" id="ARBA00022989"/>
    </source>
</evidence>
<feature type="transmembrane region" description="Helical" evidence="8">
    <location>
        <begin position="199"/>
        <end position="221"/>
    </location>
</feature>
<proteinExistence type="inferred from homology"/>
<dbReference type="Pfam" id="PF03062">
    <property type="entry name" value="MBOAT"/>
    <property type="match status" value="1"/>
</dbReference>
<keyword evidence="5 8" id="KW-1133">Transmembrane helix</keyword>
<dbReference type="PIRSF" id="PIRSF016636">
    <property type="entry name" value="AlgI_DltB"/>
    <property type="match status" value="1"/>
</dbReference>
<evidence type="ECO:0000256" key="8">
    <source>
        <dbReference type="SAM" id="Phobius"/>
    </source>
</evidence>
<dbReference type="InterPro" id="IPR051085">
    <property type="entry name" value="MB_O-acyltransferase"/>
</dbReference>
<keyword evidence="4 8" id="KW-0812">Transmembrane</keyword>
<evidence type="ECO:0000256" key="7">
    <source>
        <dbReference type="PIRNR" id="PIRNR016636"/>
    </source>
</evidence>
<keyword evidence="7 9" id="KW-0808">Transferase</keyword>
<dbReference type="Proteomes" id="UP001261624">
    <property type="component" value="Unassembled WGS sequence"/>
</dbReference>
<dbReference type="PIRSF" id="PIRSF500217">
    <property type="entry name" value="AlgI"/>
    <property type="match status" value="1"/>
</dbReference>
<feature type="transmembrane region" description="Helical" evidence="8">
    <location>
        <begin position="412"/>
        <end position="430"/>
    </location>
</feature>
<feature type="transmembrane region" description="Helical" evidence="8">
    <location>
        <begin position="117"/>
        <end position="138"/>
    </location>
</feature>
<dbReference type="EMBL" id="JAVRHM010000001">
    <property type="protein sequence ID" value="MDT0688334.1"/>
    <property type="molecule type" value="Genomic_DNA"/>
</dbReference>
<dbReference type="EC" id="2.3.-.-" evidence="9"/>
<keyword evidence="7 9" id="KW-0012">Acyltransferase</keyword>
<comment type="caution">
    <text evidence="9">The sequence shown here is derived from an EMBL/GenBank/DDBJ whole genome shotgun (WGS) entry which is preliminary data.</text>
</comment>
<dbReference type="InterPro" id="IPR024194">
    <property type="entry name" value="Ac/AlaTfrase_AlgI/DltB"/>
</dbReference>
<evidence type="ECO:0000256" key="1">
    <source>
        <dbReference type="ARBA" id="ARBA00004651"/>
    </source>
</evidence>
<keyword evidence="10" id="KW-1185">Reference proteome</keyword>
<feature type="transmembrane region" description="Helical" evidence="8">
    <location>
        <begin position="451"/>
        <end position="466"/>
    </location>
</feature>
<gene>
    <name evidence="9" type="ORF">RM549_00950</name>
</gene>
<keyword evidence="3 7" id="KW-1003">Cell membrane</keyword>
<feature type="transmembrane region" description="Helical" evidence="8">
    <location>
        <begin position="51"/>
        <end position="68"/>
    </location>
</feature>
<dbReference type="PANTHER" id="PTHR13285">
    <property type="entry name" value="ACYLTRANSFERASE"/>
    <property type="match status" value="1"/>
</dbReference>
<dbReference type="PANTHER" id="PTHR13285:SF18">
    <property type="entry name" value="PROTEIN-CYSTEINE N-PALMITOYLTRANSFERASE RASP"/>
    <property type="match status" value="1"/>
</dbReference>
<name>A0ABU3DY09_9FLAO</name>
<feature type="transmembrane region" description="Helical" evidence="8">
    <location>
        <begin position="6"/>
        <end position="22"/>
    </location>
</feature>
<evidence type="ECO:0000256" key="6">
    <source>
        <dbReference type="ARBA" id="ARBA00023136"/>
    </source>
</evidence>
<organism evidence="9 10">
    <name type="scientific">Autumnicola patrickiae</name>
    <dbReference type="NCBI Taxonomy" id="3075591"/>
    <lineage>
        <taxon>Bacteria</taxon>
        <taxon>Pseudomonadati</taxon>
        <taxon>Bacteroidota</taxon>
        <taxon>Flavobacteriia</taxon>
        <taxon>Flavobacteriales</taxon>
        <taxon>Flavobacteriaceae</taxon>
        <taxon>Autumnicola</taxon>
    </lineage>
</organism>
<dbReference type="GO" id="GO:0016746">
    <property type="term" value="F:acyltransferase activity"/>
    <property type="evidence" value="ECO:0007669"/>
    <property type="project" value="UniProtKB-KW"/>
</dbReference>
<accession>A0ABU3DY09</accession>
<evidence type="ECO:0000256" key="4">
    <source>
        <dbReference type="ARBA" id="ARBA00022692"/>
    </source>
</evidence>
<comment type="subcellular location">
    <subcellularLocation>
        <location evidence="1">Cell membrane</location>
        <topology evidence="1">Multi-pass membrane protein</topology>
    </subcellularLocation>
</comment>
<dbReference type="RefSeq" id="WP_311679773.1">
    <property type="nucleotide sequence ID" value="NZ_JAVRHM010000001.1"/>
</dbReference>
<keyword evidence="6 7" id="KW-0472">Membrane</keyword>
<comment type="similarity">
    <text evidence="2 7">Belongs to the membrane-bound acyltransferase family.</text>
</comment>